<reference evidence="1 2" key="1">
    <citation type="submission" date="2022-03" db="EMBL/GenBank/DDBJ databases">
        <authorList>
            <person name="He Y."/>
        </authorList>
    </citation>
    <scope>NUCLEOTIDE SEQUENCE [LARGE SCALE GENOMIC DNA]</scope>
    <source>
        <strain evidence="1 2">TK19116</strain>
    </source>
</reference>
<dbReference type="EMBL" id="JAKZEU010000002">
    <property type="protein sequence ID" value="MCQ0970200.1"/>
    <property type="molecule type" value="Genomic_DNA"/>
</dbReference>
<proteinExistence type="predicted"/>
<dbReference type="InterPro" id="IPR023401">
    <property type="entry name" value="ODC_N"/>
</dbReference>
<dbReference type="SUPFAM" id="SSF51735">
    <property type="entry name" value="NAD(P)-binding Rossmann-fold domains"/>
    <property type="match status" value="1"/>
</dbReference>
<dbReference type="Gene3D" id="3.40.50.720">
    <property type="entry name" value="NAD(P)-binding Rossmann-like Domain"/>
    <property type="match status" value="1"/>
</dbReference>
<keyword evidence="2" id="KW-1185">Reference proteome</keyword>
<comment type="caution">
    <text evidence="1">The sequence shown here is derived from an EMBL/GenBank/DDBJ whole genome shotgun (WGS) entry which is preliminary data.</text>
</comment>
<protein>
    <submittedName>
        <fullName evidence="1">Ornithine cyclodeaminase</fullName>
    </submittedName>
</protein>
<gene>
    <name evidence="1" type="ORF">MLD63_07175</name>
</gene>
<dbReference type="InterPro" id="IPR003462">
    <property type="entry name" value="ODC_Mu_crystall"/>
</dbReference>
<dbReference type="PANTHER" id="PTHR13812:SF19">
    <property type="entry name" value="KETIMINE REDUCTASE MU-CRYSTALLIN"/>
    <property type="match status" value="1"/>
</dbReference>
<dbReference type="Gene3D" id="3.30.1780.10">
    <property type="entry name" value="ornithine cyclodeaminase, domain 1"/>
    <property type="match status" value="1"/>
</dbReference>
<organism evidence="1 2">
    <name type="scientific">Paracoccus albicereus</name>
    <dbReference type="NCBI Taxonomy" id="2922394"/>
    <lineage>
        <taxon>Bacteria</taxon>
        <taxon>Pseudomonadati</taxon>
        <taxon>Pseudomonadota</taxon>
        <taxon>Alphaproteobacteria</taxon>
        <taxon>Rhodobacterales</taxon>
        <taxon>Paracoccaceae</taxon>
        <taxon>Paracoccus</taxon>
    </lineage>
</organism>
<name>A0ABT1MPH1_9RHOB</name>
<dbReference type="Pfam" id="PF02423">
    <property type="entry name" value="OCD_Mu_crystall"/>
    <property type="match status" value="1"/>
</dbReference>
<dbReference type="RefSeq" id="WP_255329182.1">
    <property type="nucleotide sequence ID" value="NZ_JAKZEU010000002.1"/>
</dbReference>
<dbReference type="PANTHER" id="PTHR13812">
    <property type="entry name" value="KETIMINE REDUCTASE MU-CRYSTALLIN"/>
    <property type="match status" value="1"/>
</dbReference>
<evidence type="ECO:0000313" key="1">
    <source>
        <dbReference type="EMBL" id="MCQ0970200.1"/>
    </source>
</evidence>
<accession>A0ABT1MPH1</accession>
<dbReference type="Proteomes" id="UP001203945">
    <property type="component" value="Unassembled WGS sequence"/>
</dbReference>
<dbReference type="InterPro" id="IPR036291">
    <property type="entry name" value="NAD(P)-bd_dom_sf"/>
</dbReference>
<evidence type="ECO:0000313" key="2">
    <source>
        <dbReference type="Proteomes" id="UP001203945"/>
    </source>
</evidence>
<sequence>MNATLPYLRAEDVEADLSWTAMVDAIAAGHRRPPARIGDLFLTRGDDTMLNRAAWIDGIGIGLKTVSVIGDNATRGLPTVQGVMVVFDDVTGTPKALLDSALITYWKTAADSGLGARHLARPDSRHLVILGAGPVAGSLARVYSALFPRLETIGIWNRTPANAEVLADKLNAEGLHTHAVSDAAEAVGQADIVACATMAREPVLRGDWVRPGTHVDLVGAFRPDMREADDALLRRARIFVDSRETTLDHIGELKIPLSAGVITRESILGDFHDLEAGRSGRSDDEEITMFKNGGGAHLDLMIAEAIIDIWRKKTGTDQP</sequence>